<dbReference type="GeneID" id="68288977"/>
<evidence type="ECO:0000313" key="3">
    <source>
        <dbReference type="Proteomes" id="UP000825890"/>
    </source>
</evidence>
<reference evidence="2 3" key="1">
    <citation type="submission" date="2021-01" db="EMBL/GenBank/DDBJ databases">
        <title>Cercospora kikuchii MAFF 305040 whole genome shotgun sequence.</title>
        <authorList>
            <person name="Kashiwa T."/>
            <person name="Suzuki T."/>
        </authorList>
    </citation>
    <scope>NUCLEOTIDE SEQUENCE [LARGE SCALE GENOMIC DNA]</scope>
    <source>
        <strain evidence="2 3">MAFF 305040</strain>
    </source>
</reference>
<name>A0A9P3CB74_9PEZI</name>
<dbReference type="AlphaFoldDB" id="A0A9P3CB74"/>
<comment type="caution">
    <text evidence="2">The sequence shown here is derived from an EMBL/GenBank/DDBJ whole genome shotgun (WGS) entry which is preliminary data.</text>
</comment>
<proteinExistence type="predicted"/>
<organism evidence="2 3">
    <name type="scientific">Cercospora kikuchii</name>
    <dbReference type="NCBI Taxonomy" id="84275"/>
    <lineage>
        <taxon>Eukaryota</taxon>
        <taxon>Fungi</taxon>
        <taxon>Dikarya</taxon>
        <taxon>Ascomycota</taxon>
        <taxon>Pezizomycotina</taxon>
        <taxon>Dothideomycetes</taxon>
        <taxon>Dothideomycetidae</taxon>
        <taxon>Mycosphaerellales</taxon>
        <taxon>Mycosphaerellaceae</taxon>
        <taxon>Cercospora</taxon>
    </lineage>
</organism>
<keyword evidence="3" id="KW-1185">Reference proteome</keyword>
<dbReference type="OrthoDB" id="4502478at2759"/>
<sequence>MVPAPVSALAQSESKTRFFQRLHLCEDDRAHKELYSLMKREAVAGRKRLIEKESAGSPINETATHAEILRIYKLASPETRTIYDLGKDTDGPEEENWVIRWLLWHCFRYRDQRNNRIRGGNTTPGNQANDDDESSGAFSSAQSVTPDQEQDSNGSENASARRSEYWDPVRNQWVSRSP</sequence>
<dbReference type="Proteomes" id="UP000825890">
    <property type="component" value="Unassembled WGS sequence"/>
</dbReference>
<feature type="compositionally biased region" description="Polar residues" evidence="1">
    <location>
        <begin position="136"/>
        <end position="158"/>
    </location>
</feature>
<dbReference type="RefSeq" id="XP_044654534.1">
    <property type="nucleotide sequence ID" value="XM_044798599.1"/>
</dbReference>
<gene>
    <name evidence="2" type="ORF">CKM354_000340200</name>
</gene>
<feature type="region of interest" description="Disordered" evidence="1">
    <location>
        <begin position="115"/>
        <end position="178"/>
    </location>
</feature>
<accession>A0A9P3CB74</accession>
<protein>
    <submittedName>
        <fullName evidence="2">Uncharacterized protein</fullName>
    </submittedName>
</protein>
<dbReference type="EMBL" id="BOLY01000002">
    <property type="protein sequence ID" value="GIZ40047.1"/>
    <property type="molecule type" value="Genomic_DNA"/>
</dbReference>
<evidence type="ECO:0000313" key="2">
    <source>
        <dbReference type="EMBL" id="GIZ40047.1"/>
    </source>
</evidence>
<evidence type="ECO:0000256" key="1">
    <source>
        <dbReference type="SAM" id="MobiDB-lite"/>
    </source>
</evidence>